<evidence type="ECO:0000313" key="2">
    <source>
        <dbReference type="Proteomes" id="UP000291084"/>
    </source>
</evidence>
<sequence>FVASITTPAAARGSAIYCCQWRHRLLLPVASSSTAATTGVPVSTNDHSFDRFGQATIVLSRRFHRSSYVRSTLFEVVDLLPFPLCMVAHLAGI</sequence>
<organism evidence="1 2">
    <name type="scientific">Vigna angularis var. angularis</name>
    <dbReference type="NCBI Taxonomy" id="157739"/>
    <lineage>
        <taxon>Eukaryota</taxon>
        <taxon>Viridiplantae</taxon>
        <taxon>Streptophyta</taxon>
        <taxon>Embryophyta</taxon>
        <taxon>Tracheophyta</taxon>
        <taxon>Spermatophyta</taxon>
        <taxon>Magnoliopsida</taxon>
        <taxon>eudicotyledons</taxon>
        <taxon>Gunneridae</taxon>
        <taxon>Pentapetalae</taxon>
        <taxon>rosids</taxon>
        <taxon>fabids</taxon>
        <taxon>Fabales</taxon>
        <taxon>Fabaceae</taxon>
        <taxon>Papilionoideae</taxon>
        <taxon>50 kb inversion clade</taxon>
        <taxon>NPAAA clade</taxon>
        <taxon>indigoferoid/millettioid clade</taxon>
        <taxon>Phaseoleae</taxon>
        <taxon>Vigna</taxon>
    </lineage>
</organism>
<gene>
    <name evidence="1" type="primary">Vigan.01G270200</name>
    <name evidence="1" type="ORF">VIGAN_01270200</name>
</gene>
<dbReference type="AlphaFoldDB" id="A0A0S3R2R2"/>
<accession>A0A0S3R2R2</accession>
<reference evidence="1 2" key="1">
    <citation type="journal article" date="2015" name="Sci. Rep.">
        <title>The power of single molecule real-time sequencing technology in the de novo assembly of a eukaryotic genome.</title>
        <authorList>
            <person name="Sakai H."/>
            <person name="Naito K."/>
            <person name="Ogiso-Tanaka E."/>
            <person name="Takahashi Y."/>
            <person name="Iseki K."/>
            <person name="Muto C."/>
            <person name="Satou K."/>
            <person name="Teruya K."/>
            <person name="Shiroma A."/>
            <person name="Shimoji M."/>
            <person name="Hirano T."/>
            <person name="Itoh T."/>
            <person name="Kaga A."/>
            <person name="Tomooka N."/>
        </authorList>
    </citation>
    <scope>NUCLEOTIDE SEQUENCE [LARGE SCALE GENOMIC DNA]</scope>
    <source>
        <strain evidence="2">cv. Shumari</strain>
    </source>
</reference>
<evidence type="ECO:0000313" key="1">
    <source>
        <dbReference type="EMBL" id="BAT74923.1"/>
    </source>
</evidence>
<dbReference type="EMBL" id="AP015034">
    <property type="protein sequence ID" value="BAT74923.1"/>
    <property type="molecule type" value="Genomic_DNA"/>
</dbReference>
<name>A0A0S3R2R2_PHAAN</name>
<dbReference type="Proteomes" id="UP000291084">
    <property type="component" value="Chromosome 1"/>
</dbReference>
<keyword evidence="2" id="KW-1185">Reference proteome</keyword>
<protein>
    <submittedName>
        <fullName evidence="1">Uncharacterized protein</fullName>
    </submittedName>
</protein>
<feature type="non-terminal residue" evidence="1">
    <location>
        <position position="1"/>
    </location>
</feature>
<proteinExistence type="predicted"/>